<evidence type="ECO:0000313" key="2">
    <source>
        <dbReference type="EMBL" id="MBU7596066.1"/>
    </source>
</evidence>
<feature type="compositionally biased region" description="Gly residues" evidence="1">
    <location>
        <begin position="280"/>
        <end position="289"/>
    </location>
</feature>
<feature type="compositionally biased region" description="Polar residues" evidence="1">
    <location>
        <begin position="141"/>
        <end position="154"/>
    </location>
</feature>
<dbReference type="EMBL" id="JAELVF020000001">
    <property type="protein sequence ID" value="MBU7596066.1"/>
    <property type="molecule type" value="Genomic_DNA"/>
</dbReference>
<feature type="compositionally biased region" description="Basic and acidic residues" evidence="1">
    <location>
        <begin position="290"/>
        <end position="300"/>
    </location>
</feature>
<comment type="caution">
    <text evidence="2">The sequence shown here is derived from an EMBL/GenBank/DDBJ whole genome shotgun (WGS) entry which is preliminary data.</text>
</comment>
<protein>
    <submittedName>
        <fullName evidence="2">WXG100 family type VII secretion target</fullName>
    </submittedName>
</protein>
<name>A0A949JAC8_9ACTN</name>
<evidence type="ECO:0000313" key="3">
    <source>
        <dbReference type="Proteomes" id="UP000694501"/>
    </source>
</evidence>
<feature type="compositionally biased region" description="Basic residues" evidence="1">
    <location>
        <begin position="391"/>
        <end position="419"/>
    </location>
</feature>
<gene>
    <name evidence="2" type="ORF">JGS22_000065</name>
</gene>
<dbReference type="Proteomes" id="UP000694501">
    <property type="component" value="Unassembled WGS sequence"/>
</dbReference>
<accession>A0A949JAC8</accession>
<sequence>MSDRNEAVQALREAARGWRELGARVDETVQALDRQVGGVLTGDWRGSGAEGFAGQWALLCSAVQEAVPAFELAAGDLEQAADAAEQLAGDHTGAGDAGIGGDQLAGNEAGGSDDSVSASSLSRTEAHGASDGKPDGAASTGGDSTSALDGSVGQQLGAGLTHGSLALGSDLSSTGAPAESPSGPSTAAPAPGVGAGAGPGGSDGDGPAAGVLPTPMNTESVVSALAKLAATIATVFERTGGGGAGAGVPALPTTPYDPAFLRRSEGMLGESTGAEPIEGGDPGDGAGEGSGDRVPGEGRDGSAGGGDSAGSRIDSDLFPDTGTDPGTGAGDRDRPDAGNVDPEGADPEGVDPAARRISSARAAHHAVRPGLPAPLGGHARREHGGRTDRGRRPRRRRGRRFRGPRPRRRAGRQRGRRRFGGQLVQTGWLPPRS</sequence>
<feature type="compositionally biased region" description="Gly residues" evidence="1">
    <location>
        <begin position="193"/>
        <end position="204"/>
    </location>
</feature>
<feature type="region of interest" description="Disordered" evidence="1">
    <location>
        <begin position="91"/>
        <end position="155"/>
    </location>
</feature>
<dbReference type="RefSeq" id="WP_216814790.1">
    <property type="nucleotide sequence ID" value="NZ_JAELVF020000001.1"/>
</dbReference>
<feature type="compositionally biased region" description="Low complexity" evidence="1">
    <location>
        <begin position="110"/>
        <end position="122"/>
    </location>
</feature>
<dbReference type="AlphaFoldDB" id="A0A949JAC8"/>
<reference evidence="2" key="1">
    <citation type="submission" date="2021-06" db="EMBL/GenBank/DDBJ databases">
        <title>Sequencing of actinobacteria type strains.</title>
        <authorList>
            <person name="Nguyen G.-S."/>
            <person name="Wentzel A."/>
        </authorList>
    </citation>
    <scope>NUCLEOTIDE SEQUENCE</scope>
    <source>
        <strain evidence="2">P38-E01</strain>
    </source>
</reference>
<evidence type="ECO:0000256" key="1">
    <source>
        <dbReference type="SAM" id="MobiDB-lite"/>
    </source>
</evidence>
<organism evidence="2 3">
    <name type="scientific">Streptomyces tardus</name>
    <dbReference type="NCBI Taxonomy" id="2780544"/>
    <lineage>
        <taxon>Bacteria</taxon>
        <taxon>Bacillati</taxon>
        <taxon>Actinomycetota</taxon>
        <taxon>Actinomycetes</taxon>
        <taxon>Kitasatosporales</taxon>
        <taxon>Streptomycetaceae</taxon>
        <taxon>Streptomyces</taxon>
    </lineage>
</organism>
<feature type="region of interest" description="Disordered" evidence="1">
    <location>
        <begin position="238"/>
        <end position="433"/>
    </location>
</feature>
<dbReference type="InterPro" id="IPR010310">
    <property type="entry name" value="T7SS_ESAT-6-like"/>
</dbReference>
<feature type="region of interest" description="Disordered" evidence="1">
    <location>
        <begin position="168"/>
        <end position="215"/>
    </location>
</feature>
<feature type="compositionally biased region" description="Basic and acidic residues" evidence="1">
    <location>
        <begin position="124"/>
        <end position="134"/>
    </location>
</feature>
<dbReference type="Pfam" id="PF06013">
    <property type="entry name" value="WXG100"/>
    <property type="match status" value="1"/>
</dbReference>
<feature type="compositionally biased region" description="Low complexity" evidence="1">
    <location>
        <begin position="172"/>
        <end position="192"/>
    </location>
</feature>
<proteinExistence type="predicted"/>
<keyword evidence="3" id="KW-1185">Reference proteome</keyword>